<dbReference type="InterPro" id="IPR036322">
    <property type="entry name" value="WD40_repeat_dom_sf"/>
</dbReference>
<evidence type="ECO:0000313" key="14">
    <source>
        <dbReference type="EMBL" id="KAH0512332.1"/>
    </source>
</evidence>
<feature type="repeat" description="WD" evidence="11">
    <location>
        <begin position="269"/>
        <end position="305"/>
    </location>
</feature>
<dbReference type="EMBL" id="JAATJU010022000">
    <property type="protein sequence ID" value="KAH0512332.1"/>
    <property type="molecule type" value="Genomic_DNA"/>
</dbReference>
<dbReference type="PANTHER" id="PTHR14205:SF15">
    <property type="entry name" value="EARP AND GARP COMPLEX-INTERACTING PROTEIN 1"/>
    <property type="match status" value="1"/>
</dbReference>
<dbReference type="InterPro" id="IPR001680">
    <property type="entry name" value="WD40_rpt"/>
</dbReference>
<evidence type="ECO:0000256" key="11">
    <source>
        <dbReference type="PROSITE-ProRule" id="PRU00221"/>
    </source>
</evidence>
<dbReference type="GO" id="GO:0016567">
    <property type="term" value="P:protein ubiquitination"/>
    <property type="evidence" value="ECO:0007669"/>
    <property type="project" value="TreeGrafter"/>
</dbReference>
<comment type="caution">
    <text evidence="14">The sequence shown here is derived from an EMBL/GenBank/DDBJ whole genome shotgun (WGS) entry which is preliminary data.</text>
</comment>
<keyword evidence="3 11" id="KW-0853">WD repeat</keyword>
<dbReference type="PROSITE" id="PS50082">
    <property type="entry name" value="WD_REPEATS_2"/>
    <property type="match status" value="1"/>
</dbReference>
<reference evidence="14" key="1">
    <citation type="submission" date="2020-03" db="EMBL/GenBank/DDBJ databases">
        <title>Studies in the Genomics of Life Span.</title>
        <authorList>
            <person name="Glass D."/>
        </authorList>
    </citation>
    <scope>NUCLEOTIDE SEQUENCE</scope>
    <source>
        <strain evidence="14">LTLLF</strain>
        <tissue evidence="14">Muscle</tissue>
    </source>
</reference>
<protein>
    <recommendedName>
        <fullName evidence="2">EARP and GARP complex-interacting protein 1</fullName>
    </recommendedName>
    <alternativeName>
        <fullName evidence="5">Endosome-associated recycling protein-interacting protein</fullName>
    </alternativeName>
    <alternativeName>
        <fullName evidence="7">Golgi-associated retrograde protein-interacting protein</fullName>
    </alternativeName>
    <alternativeName>
        <fullName evidence="8">Tumor-suppressing STF cDNA 1 protein</fullName>
    </alternativeName>
    <alternativeName>
        <fullName evidence="6">Tumor-suppressing subchromosomal transferable fragment candidate gene 1 protein</fullName>
    </alternativeName>
</protein>
<dbReference type="Pfam" id="PF00400">
    <property type="entry name" value="WD40"/>
    <property type="match status" value="1"/>
</dbReference>
<dbReference type="InterPro" id="IPR015943">
    <property type="entry name" value="WD40/YVTN_repeat-like_dom_sf"/>
</dbReference>
<comment type="function">
    <text evidence="9">Acts as a component of endosomal retrieval machinery that is involved in protein transport from early endosomes to either recycling endosomes or the trans-Golgi network. Mediates the recruitment of Golgi-associated retrograde protein (GARP) complex to the trans-Golgi network and controls early endosome-to-Golgi transport of internalized protein. Promotes the recycling of internalized transferrin receptor (TFRC) to the plasma membrane through interaction with endosome-associated recycling protein (EARP) complex. Controls proper insulin distribution and secretion, and retention of cargo in mature dense core vesicles. Required for the stability of the endosome-associated retrograde protein (EARP) complex subunits and for proper localization and association of EARP with membranes.</text>
</comment>
<dbReference type="Proteomes" id="UP000710432">
    <property type="component" value="Unassembled WGS sequence"/>
</dbReference>
<evidence type="ECO:0000256" key="7">
    <source>
        <dbReference type="ARBA" id="ARBA00031581"/>
    </source>
</evidence>
<evidence type="ECO:0000256" key="12">
    <source>
        <dbReference type="SAM" id="MobiDB-lite"/>
    </source>
</evidence>
<evidence type="ECO:0000256" key="5">
    <source>
        <dbReference type="ARBA" id="ARBA00030387"/>
    </source>
</evidence>
<evidence type="ECO:0000256" key="9">
    <source>
        <dbReference type="ARBA" id="ARBA00045334"/>
    </source>
</evidence>
<dbReference type="PROSITE" id="PS50294">
    <property type="entry name" value="WD_REPEATS_REGION"/>
    <property type="match status" value="1"/>
</dbReference>
<evidence type="ECO:0000256" key="10">
    <source>
        <dbReference type="ARBA" id="ARBA00046965"/>
    </source>
</evidence>
<evidence type="ECO:0000256" key="8">
    <source>
        <dbReference type="ARBA" id="ARBA00032320"/>
    </source>
</evidence>
<evidence type="ECO:0000313" key="15">
    <source>
        <dbReference type="Proteomes" id="UP000710432"/>
    </source>
</evidence>
<name>A0A8J6L279_MICOH</name>
<comment type="subunit">
    <text evidence="10">Interacts with two multisubunit tethering complexes: EARP composed of VPS50, VPS51, VPS52 and VPS53 subunits and GARP complex composed of VPS51, VPS52, VPS53 and VPS54 subunits. Interacts with SNAP29.</text>
</comment>
<feature type="region of interest" description="Disordered" evidence="12">
    <location>
        <begin position="35"/>
        <end position="83"/>
    </location>
</feature>
<accession>A0A8J6L279</accession>
<dbReference type="SMART" id="SM00320">
    <property type="entry name" value="WD40"/>
    <property type="match status" value="4"/>
</dbReference>
<dbReference type="InterPro" id="IPR059104">
    <property type="entry name" value="Beta-prop_EIPR1-like"/>
</dbReference>
<keyword evidence="4" id="KW-0677">Repeat</keyword>
<organism evidence="14 15">
    <name type="scientific">Microtus ochrogaster</name>
    <name type="common">Prairie vole</name>
    <dbReference type="NCBI Taxonomy" id="79684"/>
    <lineage>
        <taxon>Eukaryota</taxon>
        <taxon>Metazoa</taxon>
        <taxon>Chordata</taxon>
        <taxon>Craniata</taxon>
        <taxon>Vertebrata</taxon>
        <taxon>Euteleostomi</taxon>
        <taxon>Mammalia</taxon>
        <taxon>Eutheria</taxon>
        <taxon>Euarchontoglires</taxon>
        <taxon>Glires</taxon>
        <taxon>Rodentia</taxon>
        <taxon>Myomorpha</taxon>
        <taxon>Muroidea</taxon>
        <taxon>Cricetidae</taxon>
        <taxon>Arvicolinae</taxon>
        <taxon>Microtus</taxon>
    </lineage>
</organism>
<gene>
    <name evidence="14" type="ORF">LTLLF_144595</name>
</gene>
<proteinExistence type="inferred from homology"/>
<feature type="domain" description="EIPR1-like beta-propeller" evidence="13">
    <location>
        <begin position="267"/>
        <end position="344"/>
    </location>
</feature>
<evidence type="ECO:0000256" key="4">
    <source>
        <dbReference type="ARBA" id="ARBA00022737"/>
    </source>
</evidence>
<evidence type="ECO:0000256" key="6">
    <source>
        <dbReference type="ARBA" id="ARBA00031119"/>
    </source>
</evidence>
<evidence type="ECO:0000256" key="3">
    <source>
        <dbReference type="ARBA" id="ARBA00022574"/>
    </source>
</evidence>
<dbReference type="SUPFAM" id="SSF50978">
    <property type="entry name" value="WD40 repeat-like"/>
    <property type="match status" value="1"/>
</dbReference>
<evidence type="ECO:0000256" key="2">
    <source>
        <dbReference type="ARBA" id="ARBA00022275"/>
    </source>
</evidence>
<dbReference type="Pfam" id="PF23609">
    <property type="entry name" value="Beta-prop_EIPR1"/>
    <property type="match status" value="2"/>
</dbReference>
<dbReference type="Gene3D" id="2.130.10.10">
    <property type="entry name" value="YVTN repeat-like/Quinoprotein amine dehydrogenase"/>
    <property type="match status" value="1"/>
</dbReference>
<feature type="domain" description="EIPR1-like beta-propeller" evidence="13">
    <location>
        <begin position="78"/>
        <end position="232"/>
    </location>
</feature>
<dbReference type="PANTHER" id="PTHR14205">
    <property type="entry name" value="WD-REPEAT PROTEIN"/>
    <property type="match status" value="1"/>
</dbReference>
<evidence type="ECO:0000259" key="13">
    <source>
        <dbReference type="Pfam" id="PF23609"/>
    </source>
</evidence>
<dbReference type="PROSITE" id="PS00678">
    <property type="entry name" value="WD_REPEATS_1"/>
    <property type="match status" value="1"/>
</dbReference>
<sequence length="431" mass="47916">MEDDAPVIYGLEFQVGLEETGGRCRLWLTRTCKRAHTDGKDSGLPGQGLGRRDQLGGWPSKAEGRHGPQRASARPAGARALTPQTAETDAIRFLVGTQSLKYDNQIHIIDFDDENNIINKNVLLHQAGEIWHISASPADKGVLATCYNKTSDSRVQACAAVWRMPKELESGSHESPDDPASNAQTLELLCHLDNGAHGNVACVVWEPMGDGKKVISLADSHILLWDLQASSSQAVHIHAVGLSGSFLRFIFSTPCLYSDGLYCQIYCIENAHGQLVRDLDFNPNKQYYLASCGDDCKVKFWDTRNVTEPVKTLEEHSHWVWSVRYNHSHDQLVLTGSSDSRVILSNMVSISSEPFGHLVDDDDVSDPEEHHAEKSKEPLQDNVIATYEEQEDSVYAVDWASADPWLFASLSYDGRLVINRVPRALKYHILL</sequence>
<dbReference type="AlphaFoldDB" id="A0A8J6L279"/>
<comment type="similarity">
    <text evidence="1">Belongs to the WD repeat EIPR1 family.</text>
</comment>
<dbReference type="InterPro" id="IPR040323">
    <property type="entry name" value="EIPR1"/>
</dbReference>
<dbReference type="InterPro" id="IPR019775">
    <property type="entry name" value="WD40_repeat_CS"/>
</dbReference>
<evidence type="ECO:0000256" key="1">
    <source>
        <dbReference type="ARBA" id="ARBA00005672"/>
    </source>
</evidence>